<feature type="non-terminal residue" evidence="1">
    <location>
        <position position="71"/>
    </location>
</feature>
<dbReference type="EMBL" id="KN836097">
    <property type="protein sequence ID" value="KIK32842.1"/>
    <property type="molecule type" value="Genomic_DNA"/>
</dbReference>
<sequence length="71" mass="8190">FQDDVNVLGPHTRYESTDGTYETLPNNPRIRRFIWEHCQDVNRVLHRLKHAGATISAKKLYLCIPEVTVVG</sequence>
<gene>
    <name evidence="1" type="ORF">CY34DRAFT_41498</name>
</gene>
<reference evidence="1 2" key="1">
    <citation type="submission" date="2014-04" db="EMBL/GenBank/DDBJ databases">
        <authorList>
            <consortium name="DOE Joint Genome Institute"/>
            <person name="Kuo A."/>
            <person name="Ruytinx J."/>
            <person name="Rineau F."/>
            <person name="Colpaert J."/>
            <person name="Kohler A."/>
            <person name="Nagy L.G."/>
            <person name="Floudas D."/>
            <person name="Copeland A."/>
            <person name="Barry K.W."/>
            <person name="Cichocki N."/>
            <person name="Veneault-Fourrey C."/>
            <person name="LaButti K."/>
            <person name="Lindquist E.A."/>
            <person name="Lipzen A."/>
            <person name="Lundell T."/>
            <person name="Morin E."/>
            <person name="Murat C."/>
            <person name="Sun H."/>
            <person name="Tunlid A."/>
            <person name="Henrissat B."/>
            <person name="Grigoriev I.V."/>
            <person name="Hibbett D.S."/>
            <person name="Martin F."/>
            <person name="Nordberg H.P."/>
            <person name="Cantor M.N."/>
            <person name="Hua S.X."/>
        </authorList>
    </citation>
    <scope>NUCLEOTIDE SEQUENCE [LARGE SCALE GENOMIC DNA]</scope>
    <source>
        <strain evidence="1 2">UH-Slu-Lm8-n1</strain>
    </source>
</reference>
<protein>
    <submittedName>
        <fullName evidence="1">Uncharacterized protein</fullName>
    </submittedName>
</protein>
<evidence type="ECO:0000313" key="1">
    <source>
        <dbReference type="EMBL" id="KIK32842.1"/>
    </source>
</evidence>
<dbReference type="AlphaFoldDB" id="A0A0D0AF57"/>
<proteinExistence type="predicted"/>
<keyword evidence="2" id="KW-1185">Reference proteome</keyword>
<dbReference type="InParanoid" id="A0A0D0AF57"/>
<organism evidence="1 2">
    <name type="scientific">Suillus luteus UH-Slu-Lm8-n1</name>
    <dbReference type="NCBI Taxonomy" id="930992"/>
    <lineage>
        <taxon>Eukaryota</taxon>
        <taxon>Fungi</taxon>
        <taxon>Dikarya</taxon>
        <taxon>Basidiomycota</taxon>
        <taxon>Agaricomycotina</taxon>
        <taxon>Agaricomycetes</taxon>
        <taxon>Agaricomycetidae</taxon>
        <taxon>Boletales</taxon>
        <taxon>Suillineae</taxon>
        <taxon>Suillaceae</taxon>
        <taxon>Suillus</taxon>
    </lineage>
</organism>
<dbReference type="OrthoDB" id="3193212at2759"/>
<dbReference type="HOGENOM" id="CLU_142394_0_1_1"/>
<accession>A0A0D0AF57</accession>
<name>A0A0D0AF57_9AGAM</name>
<reference evidence="2" key="2">
    <citation type="submission" date="2015-01" db="EMBL/GenBank/DDBJ databases">
        <title>Evolutionary Origins and Diversification of the Mycorrhizal Mutualists.</title>
        <authorList>
            <consortium name="DOE Joint Genome Institute"/>
            <consortium name="Mycorrhizal Genomics Consortium"/>
            <person name="Kohler A."/>
            <person name="Kuo A."/>
            <person name="Nagy L.G."/>
            <person name="Floudas D."/>
            <person name="Copeland A."/>
            <person name="Barry K.W."/>
            <person name="Cichocki N."/>
            <person name="Veneault-Fourrey C."/>
            <person name="LaButti K."/>
            <person name="Lindquist E.A."/>
            <person name="Lipzen A."/>
            <person name="Lundell T."/>
            <person name="Morin E."/>
            <person name="Murat C."/>
            <person name="Riley R."/>
            <person name="Ohm R."/>
            <person name="Sun H."/>
            <person name="Tunlid A."/>
            <person name="Henrissat B."/>
            <person name="Grigoriev I.V."/>
            <person name="Hibbett D.S."/>
            <person name="Martin F."/>
        </authorList>
    </citation>
    <scope>NUCLEOTIDE SEQUENCE [LARGE SCALE GENOMIC DNA]</scope>
    <source>
        <strain evidence="2">UH-Slu-Lm8-n1</strain>
    </source>
</reference>
<dbReference type="Gene3D" id="3.30.70.270">
    <property type="match status" value="1"/>
</dbReference>
<feature type="non-terminal residue" evidence="1">
    <location>
        <position position="1"/>
    </location>
</feature>
<evidence type="ECO:0000313" key="2">
    <source>
        <dbReference type="Proteomes" id="UP000054485"/>
    </source>
</evidence>
<dbReference type="InterPro" id="IPR043128">
    <property type="entry name" value="Rev_trsase/Diguanyl_cyclase"/>
</dbReference>
<dbReference type="Proteomes" id="UP000054485">
    <property type="component" value="Unassembled WGS sequence"/>
</dbReference>